<dbReference type="Proteomes" id="UP000196475">
    <property type="component" value="Unassembled WGS sequence"/>
</dbReference>
<dbReference type="InterPro" id="IPR019712">
    <property type="entry name" value="YtpB-like"/>
</dbReference>
<comment type="caution">
    <text evidence="1">The sequence shown here is derived from an EMBL/GenBank/DDBJ whole genome shotgun (WGS) entry which is preliminary data.</text>
</comment>
<gene>
    <name evidence="1" type="ORF">BAA01_01460</name>
</gene>
<reference evidence="2" key="1">
    <citation type="submission" date="2016-06" db="EMBL/GenBank/DDBJ databases">
        <authorList>
            <person name="Nascimento L."/>
            <person name="Pereira R.V."/>
            <person name="Martins L.F."/>
            <person name="Quaggio R.B."/>
            <person name="Silva A.M."/>
            <person name="Setubal J.C."/>
        </authorList>
    </citation>
    <scope>NUCLEOTIDE SEQUENCE [LARGE SCALE GENOMIC DNA]</scope>
</reference>
<dbReference type="AlphaFoldDB" id="A0A1Y3PJ42"/>
<accession>A0A1Y3PJ42</accession>
<sequence>MYKAYRHILPNVNREIGRWRRRAGEIPDPELRQQALNSIRYKKFHCQGGAIYALLSAGDLRRIVRLIVAFQTISDYLDNLCDRSSSMAEEDFRQLHQSMLDAVDPAHALSDYYRYHKEKDDGGYLRDLVRACQDEISRLPAYPVVYPEVQKLVQLYSDMQTYKHIHPREREARLQAWFGEYRDQHWREVRELYWNEFAAACGSTLGVFALFAAASLPFCHERLVREVRQAYFPWLCGLHILLDYFIDQEEDRIGGDLNFVTAYPDSVDVLKRLRLFSQQAAARVQGLPQARFHRLVIEGLLGLYLSNNKVKEAGHLRQIARQLLRERGWPARFFYLNGRLLMGHQEQTQPGRG</sequence>
<protein>
    <recommendedName>
        <fullName evidence="3">Tetraprenyl-beta-curcumene synthase</fullName>
    </recommendedName>
</protein>
<evidence type="ECO:0008006" key="3">
    <source>
        <dbReference type="Google" id="ProtNLM"/>
    </source>
</evidence>
<evidence type="ECO:0000313" key="1">
    <source>
        <dbReference type="EMBL" id="OUM86156.1"/>
    </source>
</evidence>
<dbReference type="Pfam" id="PF10776">
    <property type="entry name" value="DUF2600"/>
    <property type="match status" value="1"/>
</dbReference>
<name>A0A1Y3PJ42_9BACI</name>
<dbReference type="EMBL" id="LZRT01000094">
    <property type="protein sequence ID" value="OUM86156.1"/>
    <property type="molecule type" value="Genomic_DNA"/>
</dbReference>
<organism evidence="1 2">
    <name type="scientific">Bacillus thermozeamaize</name>
    <dbReference type="NCBI Taxonomy" id="230954"/>
    <lineage>
        <taxon>Bacteria</taxon>
        <taxon>Bacillati</taxon>
        <taxon>Bacillota</taxon>
        <taxon>Bacilli</taxon>
        <taxon>Bacillales</taxon>
        <taxon>Bacillaceae</taxon>
        <taxon>Bacillus</taxon>
    </lineage>
</organism>
<proteinExistence type="predicted"/>
<evidence type="ECO:0000313" key="2">
    <source>
        <dbReference type="Proteomes" id="UP000196475"/>
    </source>
</evidence>